<evidence type="ECO:0000259" key="2">
    <source>
        <dbReference type="Pfam" id="PF03713"/>
    </source>
</evidence>
<dbReference type="AlphaFoldDB" id="A0A370HH61"/>
<accession>A0A370HH61</accession>
<comment type="caution">
    <text evidence="3">The sequence shown here is derived from an EMBL/GenBank/DDBJ whole genome shotgun (WGS) entry which is preliminary data.</text>
</comment>
<evidence type="ECO:0000313" key="3">
    <source>
        <dbReference type="EMBL" id="RDI57161.1"/>
    </source>
</evidence>
<dbReference type="EMBL" id="QQBB01000007">
    <property type="protein sequence ID" value="RDI57161.1"/>
    <property type="molecule type" value="Genomic_DNA"/>
</dbReference>
<feature type="domain" description="DUF305" evidence="2">
    <location>
        <begin position="112"/>
        <end position="171"/>
    </location>
</feature>
<evidence type="ECO:0000313" key="4">
    <source>
        <dbReference type="Proteomes" id="UP000254925"/>
    </source>
</evidence>
<dbReference type="PANTHER" id="PTHR36933">
    <property type="entry name" value="SLL0788 PROTEIN"/>
    <property type="match status" value="1"/>
</dbReference>
<dbReference type="Proteomes" id="UP000254925">
    <property type="component" value="Unassembled WGS sequence"/>
</dbReference>
<keyword evidence="1" id="KW-0732">Signal</keyword>
<dbReference type="PANTHER" id="PTHR36933:SF1">
    <property type="entry name" value="SLL0788 PROTEIN"/>
    <property type="match status" value="1"/>
</dbReference>
<sequence length="174" mass="18854">MTIRMFAIAAAFVSVGTFGALAQQTQPSQMQHPSGGQMTMSAESLPEECRTAVQASGQMQNMQNMPGMDMSSMMQGMQGMMANMNDAQKGYMQAMMRMHGPMMAGVMAKDSDIAFVCGMIAHHQGAIDMADVVLKTGDNAEARKMAEKTKKEQGQEIAEMKDWLKANAKKEGAQ</sequence>
<name>A0A370HH61_9HYPH</name>
<dbReference type="InterPro" id="IPR005183">
    <property type="entry name" value="DUF305_CopM-like"/>
</dbReference>
<evidence type="ECO:0000256" key="1">
    <source>
        <dbReference type="SAM" id="SignalP"/>
    </source>
</evidence>
<dbReference type="Gene3D" id="1.20.1260.10">
    <property type="match status" value="1"/>
</dbReference>
<protein>
    <submittedName>
        <fullName evidence="3">Uncharacterized protein (DUF305 family)</fullName>
    </submittedName>
</protein>
<dbReference type="RefSeq" id="WP_114771398.1">
    <property type="nucleotide sequence ID" value="NZ_QQBB01000007.1"/>
</dbReference>
<proteinExistence type="predicted"/>
<dbReference type="OrthoDB" id="517560at2"/>
<feature type="chain" id="PRO_5016810876" evidence="1">
    <location>
        <begin position="23"/>
        <end position="174"/>
    </location>
</feature>
<reference evidence="3 4" key="1">
    <citation type="submission" date="2018-07" db="EMBL/GenBank/DDBJ databases">
        <title>Genomic Encyclopedia of Type Strains, Phase IV (KMG-IV): sequencing the most valuable type-strain genomes for metagenomic binning, comparative biology and taxonomic classification.</title>
        <authorList>
            <person name="Goeker M."/>
        </authorList>
    </citation>
    <scope>NUCLEOTIDE SEQUENCE [LARGE SCALE GENOMIC DNA]</scope>
    <source>
        <strain evidence="3 4">DSM 14364</strain>
    </source>
</reference>
<dbReference type="Pfam" id="PF03713">
    <property type="entry name" value="DUF305"/>
    <property type="match status" value="1"/>
</dbReference>
<dbReference type="InterPro" id="IPR012347">
    <property type="entry name" value="Ferritin-like"/>
</dbReference>
<gene>
    <name evidence="3" type="ORF">DES45_10778</name>
</gene>
<keyword evidence="4" id="KW-1185">Reference proteome</keyword>
<feature type="signal peptide" evidence="1">
    <location>
        <begin position="1"/>
        <end position="22"/>
    </location>
</feature>
<organism evidence="3 4">
    <name type="scientific">Microvirga subterranea</name>
    <dbReference type="NCBI Taxonomy" id="186651"/>
    <lineage>
        <taxon>Bacteria</taxon>
        <taxon>Pseudomonadati</taxon>
        <taxon>Pseudomonadota</taxon>
        <taxon>Alphaproteobacteria</taxon>
        <taxon>Hyphomicrobiales</taxon>
        <taxon>Methylobacteriaceae</taxon>
        <taxon>Microvirga</taxon>
    </lineage>
</organism>